<sequence length="221" mass="25609">MREIGFMIDGSEFTYDVRELPLEFVKWQCESRKALLQLMIDGEAIFTGFGAHLPVMTTKSESGDFPTNSAAKGVGLLPRPELLEELIERLRELEDEAPLRKERVPKRSVQFLIEFYSDMKKIDTTLLGSLEIYGKNTFRNVKKDPRVNLLYVDVHKGGLSYMVNTVVEIVDHDNPYYEFIRLVHDLFHRPLKKRQYSCAYLFHICEVYDKSPGKNAGNRLI</sequence>
<dbReference type="AlphaFoldDB" id="A0A1W9S0F0"/>
<organism evidence="1 2">
    <name type="scientific">Candidatus Coatesbacteria bacterium 4484_99</name>
    <dbReference type="NCBI Taxonomy" id="1970774"/>
    <lineage>
        <taxon>Bacteria</taxon>
        <taxon>Candidatus Coatesiibacteriota</taxon>
    </lineage>
</organism>
<evidence type="ECO:0000313" key="1">
    <source>
        <dbReference type="EMBL" id="OQX90319.1"/>
    </source>
</evidence>
<dbReference type="EMBL" id="NATQ01000070">
    <property type="protein sequence ID" value="OQX90319.1"/>
    <property type="molecule type" value="Genomic_DNA"/>
</dbReference>
<evidence type="ECO:0000313" key="2">
    <source>
        <dbReference type="Proteomes" id="UP000192611"/>
    </source>
</evidence>
<name>A0A1W9S0F0_9BACT</name>
<accession>A0A1W9S0F0</accession>
<gene>
    <name evidence="1" type="ORF">B6D57_03755</name>
</gene>
<dbReference type="Proteomes" id="UP000192611">
    <property type="component" value="Unassembled WGS sequence"/>
</dbReference>
<comment type="caution">
    <text evidence="1">The sequence shown here is derived from an EMBL/GenBank/DDBJ whole genome shotgun (WGS) entry which is preliminary data.</text>
</comment>
<dbReference type="InterPro" id="IPR012349">
    <property type="entry name" value="Split_barrel_FMN-bd"/>
</dbReference>
<evidence type="ECO:0008006" key="3">
    <source>
        <dbReference type="Google" id="ProtNLM"/>
    </source>
</evidence>
<dbReference type="SUPFAM" id="SSF50475">
    <property type="entry name" value="FMN-binding split barrel"/>
    <property type="match status" value="1"/>
</dbReference>
<proteinExistence type="predicted"/>
<protein>
    <recommendedName>
        <fullName evidence="3">Pyridoxamine 5'-phosphate oxidase putative domain-containing protein</fullName>
    </recommendedName>
</protein>
<dbReference type="Gene3D" id="2.30.110.10">
    <property type="entry name" value="Electron Transport, Fmn-binding Protein, Chain A"/>
    <property type="match status" value="1"/>
</dbReference>
<reference evidence="2" key="1">
    <citation type="submission" date="2017-03" db="EMBL/GenBank/DDBJ databases">
        <title>Novel pathways for hydrocarbon cycling and metabolic interdependencies in hydrothermal sediment communities.</title>
        <authorList>
            <person name="Dombrowski N."/>
            <person name="Seitz K."/>
            <person name="Teske A."/>
            <person name="Baker B."/>
        </authorList>
    </citation>
    <scope>NUCLEOTIDE SEQUENCE [LARGE SCALE GENOMIC DNA]</scope>
</reference>